<name>A0A0M4ESV4_DROBS</name>
<organism evidence="2 3">
    <name type="scientific">Drosophila busckii</name>
    <name type="common">Fruit fly</name>
    <dbReference type="NCBI Taxonomy" id="30019"/>
    <lineage>
        <taxon>Eukaryota</taxon>
        <taxon>Metazoa</taxon>
        <taxon>Ecdysozoa</taxon>
        <taxon>Arthropoda</taxon>
        <taxon>Hexapoda</taxon>
        <taxon>Insecta</taxon>
        <taxon>Pterygota</taxon>
        <taxon>Neoptera</taxon>
        <taxon>Endopterygota</taxon>
        <taxon>Diptera</taxon>
        <taxon>Brachycera</taxon>
        <taxon>Muscomorpha</taxon>
        <taxon>Ephydroidea</taxon>
        <taxon>Drosophilidae</taxon>
        <taxon>Drosophila</taxon>
    </lineage>
</organism>
<evidence type="ECO:0000313" key="2">
    <source>
        <dbReference type="EMBL" id="ALC45792.1"/>
    </source>
</evidence>
<reference evidence="2 3" key="1">
    <citation type="submission" date="2015-08" db="EMBL/GenBank/DDBJ databases">
        <title>Ancestral chromatin configuration constrains chromatin evolution on differentiating sex chromosomes in Drosophila.</title>
        <authorList>
            <person name="Zhou Q."/>
            <person name="Bachtrog D."/>
        </authorList>
    </citation>
    <scope>NUCLEOTIDE SEQUENCE [LARGE SCALE GENOMIC DNA]</scope>
    <source>
        <tissue evidence="2">Whole larvae</tissue>
    </source>
</reference>
<feature type="compositionally biased region" description="Polar residues" evidence="1">
    <location>
        <begin position="151"/>
        <end position="168"/>
    </location>
</feature>
<dbReference type="EMBL" id="CP012526">
    <property type="protein sequence ID" value="ALC45792.1"/>
    <property type="molecule type" value="Genomic_DNA"/>
</dbReference>
<dbReference type="Proteomes" id="UP000494163">
    <property type="component" value="Chromosome 3R"/>
</dbReference>
<feature type="region of interest" description="Disordered" evidence="1">
    <location>
        <begin position="142"/>
        <end position="170"/>
    </location>
</feature>
<evidence type="ECO:0000313" key="3">
    <source>
        <dbReference type="Proteomes" id="UP000494163"/>
    </source>
</evidence>
<dbReference type="OrthoDB" id="7934455at2759"/>
<dbReference type="AlphaFoldDB" id="A0A0M4ESV4"/>
<dbReference type="STRING" id="30019.A0A0M4ESV4"/>
<evidence type="ECO:0000256" key="1">
    <source>
        <dbReference type="SAM" id="MobiDB-lite"/>
    </source>
</evidence>
<sequence length="364" mass="41401">MERHLSEYFLNYQKQELAALMDTFEDGDKIGKRIAKRACKAFEVTEKDMRRIYTPDEVRQLCTRTKLRVDMTQYNCVWDAKRRLMKKGRLENKSERFINAMLVKAITRKMCIPYTDEQIAKYNEIKRCELKKANNFRLDQWKRRSDKENKNTANQSVPDNINLSSINDITDDLSSSDEDVGLLGSDINTEPLTSDDDSAFMANDINTEPCTQAPPMQSQPVLLASADSILPTQADEDWAAMANDVNTEPVTQPPQQLESQPKLLANNASNNNNLVKNLNNVENDIPVSLLDSNSDSLSWVERAHEVNTESMINSINTESQPFTQSQPLTQSQQMRSEQLLCSTEDYALFNTQVPATSTQSQELP</sequence>
<accession>A0A0M4ESV4</accession>
<keyword evidence="3" id="KW-1185">Reference proteome</keyword>
<protein>
    <submittedName>
        <fullName evidence="2">Cav</fullName>
    </submittedName>
</protein>
<dbReference type="OMA" id="FMANDIN"/>
<proteinExistence type="predicted"/>
<gene>
    <name evidence="2" type="ORF">Dbus_chr3Rg542</name>
</gene>